<comment type="caution">
    <text evidence="2">The sequence shown here is derived from an EMBL/GenBank/DDBJ whole genome shotgun (WGS) entry which is preliminary data.</text>
</comment>
<dbReference type="EMBL" id="JAAAIL010000484">
    <property type="protein sequence ID" value="KAG0275396.1"/>
    <property type="molecule type" value="Genomic_DNA"/>
</dbReference>
<dbReference type="Proteomes" id="UP001194580">
    <property type="component" value="Unassembled WGS sequence"/>
</dbReference>
<feature type="compositionally biased region" description="Gly residues" evidence="1">
    <location>
        <begin position="12"/>
        <end position="24"/>
    </location>
</feature>
<evidence type="ECO:0000313" key="2">
    <source>
        <dbReference type="EMBL" id="KAG0275396.1"/>
    </source>
</evidence>
<protein>
    <submittedName>
        <fullName evidence="2">Uncharacterized protein</fullName>
    </submittedName>
</protein>
<organism evidence="2 3">
    <name type="scientific">Linnemannia exigua</name>
    <dbReference type="NCBI Taxonomy" id="604196"/>
    <lineage>
        <taxon>Eukaryota</taxon>
        <taxon>Fungi</taxon>
        <taxon>Fungi incertae sedis</taxon>
        <taxon>Mucoromycota</taxon>
        <taxon>Mortierellomycotina</taxon>
        <taxon>Mortierellomycetes</taxon>
        <taxon>Mortierellales</taxon>
        <taxon>Mortierellaceae</taxon>
        <taxon>Linnemannia</taxon>
    </lineage>
</organism>
<accession>A0AAD4DFD2</accession>
<dbReference type="AlphaFoldDB" id="A0AAD4DFD2"/>
<reference evidence="2" key="1">
    <citation type="journal article" date="2020" name="Fungal Divers.">
        <title>Resolving the Mortierellaceae phylogeny through synthesis of multi-gene phylogenetics and phylogenomics.</title>
        <authorList>
            <person name="Vandepol N."/>
            <person name="Liber J."/>
            <person name="Desiro A."/>
            <person name="Na H."/>
            <person name="Kennedy M."/>
            <person name="Barry K."/>
            <person name="Grigoriev I.V."/>
            <person name="Miller A.N."/>
            <person name="O'Donnell K."/>
            <person name="Stajich J.E."/>
            <person name="Bonito G."/>
        </authorList>
    </citation>
    <scope>NUCLEOTIDE SEQUENCE</scope>
    <source>
        <strain evidence="2">NRRL 28262</strain>
    </source>
</reference>
<feature type="compositionally biased region" description="Basic and acidic residues" evidence="1">
    <location>
        <begin position="90"/>
        <end position="107"/>
    </location>
</feature>
<sequence length="117" mass="12458">TCNGPGSDEKNGGGAVAGGVGCGSGAISPIGDGKSDMVTIYIDDTPEDEILARKHHHCDNDDDDEDDSGMGQRMNEKQELDEGIVVDGSQQEREGRGTEMPSQEHNRNLTHPYPAPH</sequence>
<feature type="region of interest" description="Disordered" evidence="1">
    <location>
        <begin position="53"/>
        <end position="117"/>
    </location>
</feature>
<keyword evidence="3" id="KW-1185">Reference proteome</keyword>
<gene>
    <name evidence="2" type="ORF">BGZ95_008831</name>
</gene>
<feature type="region of interest" description="Disordered" evidence="1">
    <location>
        <begin position="1"/>
        <end position="35"/>
    </location>
</feature>
<evidence type="ECO:0000256" key="1">
    <source>
        <dbReference type="SAM" id="MobiDB-lite"/>
    </source>
</evidence>
<name>A0AAD4DFD2_9FUNG</name>
<evidence type="ECO:0000313" key="3">
    <source>
        <dbReference type="Proteomes" id="UP001194580"/>
    </source>
</evidence>
<proteinExistence type="predicted"/>
<feature type="non-terminal residue" evidence="2">
    <location>
        <position position="1"/>
    </location>
</feature>